<evidence type="ECO:0000313" key="1">
    <source>
        <dbReference type="EMBL" id="VEL35521.1"/>
    </source>
</evidence>
<gene>
    <name evidence="1" type="ORF">PXEA_LOCUS28961</name>
</gene>
<dbReference type="AlphaFoldDB" id="A0A3S5AYM3"/>
<dbReference type="Proteomes" id="UP000784294">
    <property type="component" value="Unassembled WGS sequence"/>
</dbReference>
<proteinExistence type="predicted"/>
<evidence type="ECO:0000313" key="2">
    <source>
        <dbReference type="Proteomes" id="UP000784294"/>
    </source>
</evidence>
<dbReference type="EMBL" id="CAAALY010250029">
    <property type="protein sequence ID" value="VEL35521.1"/>
    <property type="molecule type" value="Genomic_DNA"/>
</dbReference>
<reference evidence="1" key="1">
    <citation type="submission" date="2018-11" db="EMBL/GenBank/DDBJ databases">
        <authorList>
            <consortium name="Pathogen Informatics"/>
        </authorList>
    </citation>
    <scope>NUCLEOTIDE SEQUENCE</scope>
</reference>
<organism evidence="1 2">
    <name type="scientific">Protopolystoma xenopodis</name>
    <dbReference type="NCBI Taxonomy" id="117903"/>
    <lineage>
        <taxon>Eukaryota</taxon>
        <taxon>Metazoa</taxon>
        <taxon>Spiralia</taxon>
        <taxon>Lophotrochozoa</taxon>
        <taxon>Platyhelminthes</taxon>
        <taxon>Monogenea</taxon>
        <taxon>Polyopisthocotylea</taxon>
        <taxon>Polystomatidea</taxon>
        <taxon>Polystomatidae</taxon>
        <taxon>Protopolystoma</taxon>
    </lineage>
</organism>
<accession>A0A3S5AYM3</accession>
<sequence length="164" mass="17956">METEPYSGQSSRRRSWSQHNFLPHIPAYSSVIPRAGYSASGFPRALVRVGSRSRAAAYPQSGGLPYTYQCSYYPPPTTSVLVVGGRKPIHPFCPSINGTCAYPLVGVNRRHSQPCYRLGDVTAIPSGLPTSHLKASKPIKREHILSPVDTPVRCLGFPLSMHHV</sequence>
<comment type="caution">
    <text evidence="1">The sequence shown here is derived from an EMBL/GenBank/DDBJ whole genome shotgun (WGS) entry which is preliminary data.</text>
</comment>
<keyword evidence="2" id="KW-1185">Reference proteome</keyword>
<protein>
    <submittedName>
        <fullName evidence="1">Uncharacterized protein</fullName>
    </submittedName>
</protein>
<name>A0A3S5AYM3_9PLAT</name>